<keyword evidence="3" id="KW-1185">Reference proteome</keyword>
<dbReference type="InterPro" id="IPR007475">
    <property type="entry name" value="UbiK"/>
</dbReference>
<organism evidence="2 3">
    <name type="scientific">Acinetobacter puyangensis</name>
    <dbReference type="NCBI Taxonomy" id="1096779"/>
    <lineage>
        <taxon>Bacteria</taxon>
        <taxon>Pseudomonadati</taxon>
        <taxon>Pseudomonadota</taxon>
        <taxon>Gammaproteobacteria</taxon>
        <taxon>Moraxellales</taxon>
        <taxon>Moraxellaceae</taxon>
        <taxon>Acinetobacter</taxon>
    </lineage>
</organism>
<feature type="coiled-coil region" evidence="1">
    <location>
        <begin position="46"/>
        <end position="73"/>
    </location>
</feature>
<dbReference type="Proteomes" id="UP000219042">
    <property type="component" value="Unassembled WGS sequence"/>
</dbReference>
<dbReference type="PANTHER" id="PTHR38040">
    <property type="entry name" value="UBIQUINONE BIOSYNTHESIS ACCESSORY FACTOR UBIK"/>
    <property type="match status" value="1"/>
</dbReference>
<evidence type="ECO:0000313" key="2">
    <source>
        <dbReference type="EMBL" id="SNX44393.1"/>
    </source>
</evidence>
<dbReference type="EMBL" id="OANT01000003">
    <property type="protein sequence ID" value="SNX44393.1"/>
    <property type="molecule type" value="Genomic_DNA"/>
</dbReference>
<sequence>MTAMLDTFVDALREQIATPKADLEKNIRAVLNEMVSKMDLVSQQELDRQKTALEQANLHLHALQQQLDQLEDRIKHG</sequence>
<gene>
    <name evidence="2" type="ORF">SAMN05421731_103131</name>
</gene>
<dbReference type="AlphaFoldDB" id="A0A240E816"/>
<proteinExistence type="predicted"/>
<evidence type="ECO:0000313" key="3">
    <source>
        <dbReference type="Proteomes" id="UP000219042"/>
    </source>
</evidence>
<evidence type="ECO:0000256" key="1">
    <source>
        <dbReference type="SAM" id="Coils"/>
    </source>
</evidence>
<accession>A0A240E816</accession>
<dbReference type="PANTHER" id="PTHR38040:SF1">
    <property type="entry name" value="UBIQUINONE BIOSYNTHESIS ACCESSORY FACTOR UBIK"/>
    <property type="match status" value="1"/>
</dbReference>
<dbReference type="GO" id="GO:0005829">
    <property type="term" value="C:cytosol"/>
    <property type="evidence" value="ECO:0007669"/>
    <property type="project" value="TreeGrafter"/>
</dbReference>
<keyword evidence="1" id="KW-0175">Coiled coil</keyword>
<dbReference type="Pfam" id="PF04380">
    <property type="entry name" value="BMFP"/>
    <property type="match status" value="1"/>
</dbReference>
<name>A0A240E816_9GAMM</name>
<reference evidence="3" key="1">
    <citation type="submission" date="2016-09" db="EMBL/GenBank/DDBJ databases">
        <authorList>
            <person name="Varghese N."/>
            <person name="Submissions S."/>
        </authorList>
    </citation>
    <scope>NUCLEOTIDE SEQUENCE [LARGE SCALE GENOMIC DNA]</scope>
    <source>
        <strain evidence="3">ANC 4466</strain>
    </source>
</reference>
<protein>
    <recommendedName>
        <fullName evidence="4">Membrane fusogenic activity</fullName>
    </recommendedName>
</protein>
<evidence type="ECO:0008006" key="4">
    <source>
        <dbReference type="Google" id="ProtNLM"/>
    </source>
</evidence>